<dbReference type="EMBL" id="UAQP01000014">
    <property type="protein sequence ID" value="SPU54756.1"/>
    <property type="molecule type" value="Genomic_DNA"/>
</dbReference>
<organism evidence="3 4">
    <name type="scientific">Brevundimonas vesicularis</name>
    <name type="common">Pseudomonas vesicularis</name>
    <dbReference type="NCBI Taxonomy" id="41276"/>
    <lineage>
        <taxon>Bacteria</taxon>
        <taxon>Pseudomonadati</taxon>
        <taxon>Pseudomonadota</taxon>
        <taxon>Alphaproteobacteria</taxon>
        <taxon>Caulobacterales</taxon>
        <taxon>Caulobacteraceae</taxon>
        <taxon>Brevundimonas</taxon>
    </lineage>
</organism>
<evidence type="ECO:0000313" key="4">
    <source>
        <dbReference type="Proteomes" id="UP000251186"/>
    </source>
</evidence>
<evidence type="ECO:0000256" key="1">
    <source>
        <dbReference type="SAM" id="SignalP"/>
    </source>
</evidence>
<feature type="domain" description="PEGA" evidence="2">
    <location>
        <begin position="37"/>
        <end position="88"/>
    </location>
</feature>
<reference evidence="3 4" key="1">
    <citation type="submission" date="2018-06" db="EMBL/GenBank/DDBJ databases">
        <authorList>
            <consortium name="Pathogen Informatics"/>
            <person name="Doyle S."/>
        </authorList>
    </citation>
    <scope>NUCLEOTIDE SEQUENCE [LARGE SCALE GENOMIC DNA]</scope>
    <source>
        <strain evidence="3 4">NCTC11166</strain>
    </source>
</reference>
<accession>A0A2X1D7F5</accession>
<feature type="signal peptide" evidence="1">
    <location>
        <begin position="1"/>
        <end position="27"/>
    </location>
</feature>
<dbReference type="InterPro" id="IPR013229">
    <property type="entry name" value="PEGA"/>
</dbReference>
<evidence type="ECO:0000313" key="3">
    <source>
        <dbReference type="EMBL" id="SPU54756.1"/>
    </source>
</evidence>
<name>A0A2X1D7F5_BREVE</name>
<dbReference type="Proteomes" id="UP000251186">
    <property type="component" value="Unassembled WGS sequence"/>
</dbReference>
<dbReference type="AlphaFoldDB" id="A0A2X1D7F5"/>
<sequence length="155" mass="15535">MISKTVARFGARAFTLIGVALSLPACATMTRGTTQEFTVESTPPGAQATTSNGFECAATPCTFRMSRKDAFNITVSKEGYVSQTHEITSSMSGAGGAALAGNVLVGGIIGGAVDATSGALNDLKPNPLVVTLRTPAEEAAAARTPAAPAATGGEQ</sequence>
<proteinExistence type="predicted"/>
<keyword evidence="1" id="KW-0732">Signal</keyword>
<gene>
    <name evidence="3" type="ORF">NCTC11166_02142</name>
</gene>
<dbReference type="Pfam" id="PF08308">
    <property type="entry name" value="PEGA"/>
    <property type="match status" value="1"/>
</dbReference>
<dbReference type="RefSeq" id="WP_112862875.1">
    <property type="nucleotide sequence ID" value="NZ_UAQP01000014.1"/>
</dbReference>
<evidence type="ECO:0000259" key="2">
    <source>
        <dbReference type="Pfam" id="PF08308"/>
    </source>
</evidence>
<protein>
    <recommendedName>
        <fullName evidence="2">PEGA domain-containing protein</fullName>
    </recommendedName>
</protein>
<feature type="chain" id="PRO_5015970344" description="PEGA domain-containing protein" evidence="1">
    <location>
        <begin position="28"/>
        <end position="155"/>
    </location>
</feature>